<keyword evidence="5" id="KW-1185">Reference proteome</keyword>
<protein>
    <submittedName>
        <fullName evidence="4">Dimethylarginine dimethylaminohydrolase family protein</fullName>
    </submittedName>
</protein>
<sequence>MNALNRRRALTSAVVGGAAAAGLAACAGDGPEAAEEEPARSPESGAFSVPNEFDTLWEVFVGRYDPDAPVPPLSYSFMKYLPDEATDLLAQVVGRSPREYDSPESVEATAGQLEDLVAVYESHGVKVHRPRRLDEAENEFVVTGSHQVFARDPMFVVDDLLVEGAMMMPSRRKEIFAYRETLFELTASSKGARWVAAPHPVPTAPDPEVAESPGPFLEGGDVFVLDDGVLAGHSGLASNTAGIDWLRRELGGKPVHEVRVEHKWLHLDCVLAVVRPGLAVCHREGLPDGLPDLIADWEVVDATEEEAHAMGCNSMCLAPNKVIVPDEHGRLIDELVKRDVEVVGDFRFDEVSHAGGGVRCATQPLKRG</sequence>
<dbReference type="PANTHER" id="PTHR10488">
    <property type="entry name" value="GLYCINE AMIDINOTRANSFERASE, MITOCHONDRIAL"/>
    <property type="match status" value="1"/>
</dbReference>
<dbReference type="InterPro" id="IPR033195">
    <property type="entry name" value="AmidinoTrfase"/>
</dbReference>
<feature type="signal peptide" evidence="3">
    <location>
        <begin position="1"/>
        <end position="27"/>
    </location>
</feature>
<comment type="similarity">
    <text evidence="1">Belongs to the amidinotransferase family.</text>
</comment>
<evidence type="ECO:0000313" key="4">
    <source>
        <dbReference type="EMBL" id="MFC4336488.1"/>
    </source>
</evidence>
<gene>
    <name evidence="4" type="ORF">ACFPET_14895</name>
</gene>
<evidence type="ECO:0000256" key="2">
    <source>
        <dbReference type="ARBA" id="ARBA00022679"/>
    </source>
</evidence>
<accession>A0ABV8U1D1</accession>
<dbReference type="Proteomes" id="UP001595823">
    <property type="component" value="Unassembled WGS sequence"/>
</dbReference>
<keyword evidence="3" id="KW-0732">Signal</keyword>
<organism evidence="4 5">
    <name type="scientific">Salininema proteolyticum</name>
    <dbReference type="NCBI Taxonomy" id="1607685"/>
    <lineage>
        <taxon>Bacteria</taxon>
        <taxon>Bacillati</taxon>
        <taxon>Actinomycetota</taxon>
        <taxon>Actinomycetes</taxon>
        <taxon>Glycomycetales</taxon>
        <taxon>Glycomycetaceae</taxon>
        <taxon>Salininema</taxon>
    </lineage>
</organism>
<dbReference type="Pfam" id="PF19420">
    <property type="entry name" value="DDAH_eukar"/>
    <property type="match status" value="1"/>
</dbReference>
<dbReference type="EMBL" id="JBHSDK010000021">
    <property type="protein sequence ID" value="MFC4336488.1"/>
    <property type="molecule type" value="Genomic_DNA"/>
</dbReference>
<feature type="chain" id="PRO_5045691862" evidence="3">
    <location>
        <begin position="28"/>
        <end position="368"/>
    </location>
</feature>
<keyword evidence="2" id="KW-0808">Transferase</keyword>
<evidence type="ECO:0000313" key="5">
    <source>
        <dbReference type="Proteomes" id="UP001595823"/>
    </source>
</evidence>
<reference evidence="5" key="1">
    <citation type="journal article" date="2019" name="Int. J. Syst. Evol. Microbiol.">
        <title>The Global Catalogue of Microorganisms (GCM) 10K type strain sequencing project: providing services to taxonomists for standard genome sequencing and annotation.</title>
        <authorList>
            <consortium name="The Broad Institute Genomics Platform"/>
            <consortium name="The Broad Institute Genome Sequencing Center for Infectious Disease"/>
            <person name="Wu L."/>
            <person name="Ma J."/>
        </authorList>
    </citation>
    <scope>NUCLEOTIDE SEQUENCE [LARGE SCALE GENOMIC DNA]</scope>
    <source>
        <strain evidence="5">IBRC-M 10908</strain>
    </source>
</reference>
<dbReference type="PROSITE" id="PS51257">
    <property type="entry name" value="PROKAR_LIPOPROTEIN"/>
    <property type="match status" value="1"/>
</dbReference>
<evidence type="ECO:0000256" key="1">
    <source>
        <dbReference type="ARBA" id="ARBA00006943"/>
    </source>
</evidence>
<comment type="caution">
    <text evidence="4">The sequence shown here is derived from an EMBL/GenBank/DDBJ whole genome shotgun (WGS) entry which is preliminary data.</text>
</comment>
<dbReference type="PANTHER" id="PTHR10488:SF1">
    <property type="entry name" value="GLYCINE AMIDINOTRANSFERASE, MITOCHONDRIAL"/>
    <property type="match status" value="1"/>
</dbReference>
<dbReference type="RefSeq" id="WP_380622480.1">
    <property type="nucleotide sequence ID" value="NZ_JBHSDK010000021.1"/>
</dbReference>
<proteinExistence type="inferred from homology"/>
<evidence type="ECO:0000256" key="3">
    <source>
        <dbReference type="SAM" id="SignalP"/>
    </source>
</evidence>
<dbReference type="InterPro" id="IPR006311">
    <property type="entry name" value="TAT_signal"/>
</dbReference>
<dbReference type="SUPFAM" id="SSF55909">
    <property type="entry name" value="Pentein"/>
    <property type="match status" value="1"/>
</dbReference>
<dbReference type="PROSITE" id="PS51318">
    <property type="entry name" value="TAT"/>
    <property type="match status" value="1"/>
</dbReference>
<dbReference type="Gene3D" id="3.75.10.10">
    <property type="entry name" value="L-arginine/glycine Amidinotransferase, Chain A"/>
    <property type="match status" value="1"/>
</dbReference>
<name>A0ABV8U1D1_9ACTN</name>